<organism evidence="1 2">
    <name type="scientific">Nephila pilipes</name>
    <name type="common">Giant wood spider</name>
    <name type="synonym">Nephila maculata</name>
    <dbReference type="NCBI Taxonomy" id="299642"/>
    <lineage>
        <taxon>Eukaryota</taxon>
        <taxon>Metazoa</taxon>
        <taxon>Ecdysozoa</taxon>
        <taxon>Arthropoda</taxon>
        <taxon>Chelicerata</taxon>
        <taxon>Arachnida</taxon>
        <taxon>Araneae</taxon>
        <taxon>Araneomorphae</taxon>
        <taxon>Entelegynae</taxon>
        <taxon>Araneoidea</taxon>
        <taxon>Nephilidae</taxon>
        <taxon>Nephila</taxon>
    </lineage>
</organism>
<keyword evidence="2" id="KW-1185">Reference proteome</keyword>
<accession>A0A8X6MB38</accession>
<gene>
    <name evidence="1" type="ORF">NPIL_136711</name>
</gene>
<evidence type="ECO:0000313" key="1">
    <source>
        <dbReference type="EMBL" id="GFS36625.1"/>
    </source>
</evidence>
<protein>
    <submittedName>
        <fullName evidence="1">Uncharacterized protein</fullName>
    </submittedName>
</protein>
<dbReference type="EMBL" id="BMAW01042891">
    <property type="protein sequence ID" value="GFS36625.1"/>
    <property type="molecule type" value="Genomic_DNA"/>
</dbReference>
<name>A0A8X6MB38_NEPPI</name>
<sequence length="133" mass="14644">MFRSGFSGSEEDDENIPDERLEITCASFNQVGSFLTASTGKVRCKILSFSKRVTQGHESGTVNGGSVSSFLLRKGGKVFRPPVAKEGGSVRIPQDFTVQKCAVTKQTISGTRPTTALRRKKNDCRQLDNWDNR</sequence>
<reference evidence="1" key="1">
    <citation type="submission" date="2020-08" db="EMBL/GenBank/DDBJ databases">
        <title>Multicomponent nature underlies the extraordinary mechanical properties of spider dragline silk.</title>
        <authorList>
            <person name="Kono N."/>
            <person name="Nakamura H."/>
            <person name="Mori M."/>
            <person name="Yoshida Y."/>
            <person name="Ohtoshi R."/>
            <person name="Malay A.D."/>
            <person name="Moran D.A.P."/>
            <person name="Tomita M."/>
            <person name="Numata K."/>
            <person name="Arakawa K."/>
        </authorList>
    </citation>
    <scope>NUCLEOTIDE SEQUENCE</scope>
</reference>
<dbReference type="AlphaFoldDB" id="A0A8X6MB38"/>
<evidence type="ECO:0000313" key="2">
    <source>
        <dbReference type="Proteomes" id="UP000887013"/>
    </source>
</evidence>
<proteinExistence type="predicted"/>
<comment type="caution">
    <text evidence="1">The sequence shown here is derived from an EMBL/GenBank/DDBJ whole genome shotgun (WGS) entry which is preliminary data.</text>
</comment>
<dbReference type="Proteomes" id="UP000887013">
    <property type="component" value="Unassembled WGS sequence"/>
</dbReference>